<feature type="region of interest" description="Disordered" evidence="1">
    <location>
        <begin position="1"/>
        <end position="23"/>
    </location>
</feature>
<dbReference type="InParanoid" id="A0A163TDJ0"/>
<dbReference type="Gene3D" id="3.10.110.10">
    <property type="entry name" value="Ubiquitin Conjugating Enzyme"/>
    <property type="match status" value="1"/>
</dbReference>
<dbReference type="AlphaFoldDB" id="A0A163TDJ0"/>
<dbReference type="InterPro" id="IPR014752">
    <property type="entry name" value="Arrestin-like_C"/>
</dbReference>
<dbReference type="InterPro" id="IPR016135">
    <property type="entry name" value="UBQ-conjugating_enzyme/RWD"/>
</dbReference>
<evidence type="ECO:0000256" key="1">
    <source>
        <dbReference type="SAM" id="MobiDB-lite"/>
    </source>
</evidence>
<name>A0A163TDJ0_ABSGL</name>
<organism evidence="2">
    <name type="scientific">Absidia glauca</name>
    <name type="common">Pin mould</name>
    <dbReference type="NCBI Taxonomy" id="4829"/>
    <lineage>
        <taxon>Eukaryota</taxon>
        <taxon>Fungi</taxon>
        <taxon>Fungi incertae sedis</taxon>
        <taxon>Mucoromycota</taxon>
        <taxon>Mucoromycotina</taxon>
        <taxon>Mucoromycetes</taxon>
        <taxon>Mucorales</taxon>
        <taxon>Cunninghamellaceae</taxon>
        <taxon>Absidia</taxon>
    </lineage>
</organism>
<reference evidence="2" key="1">
    <citation type="submission" date="2016-04" db="EMBL/GenBank/DDBJ databases">
        <authorList>
            <person name="Evans L.H."/>
            <person name="Alamgir A."/>
            <person name="Owens N."/>
            <person name="Weber N.D."/>
            <person name="Virtaneva K."/>
            <person name="Barbian K."/>
            <person name="Babar A."/>
            <person name="Rosenke K."/>
        </authorList>
    </citation>
    <scope>NUCLEOTIDE SEQUENCE [LARGE SCALE GENOMIC DNA]</scope>
    <source>
        <strain evidence="2">CBS 101.48</strain>
    </source>
</reference>
<proteinExistence type="predicted"/>
<protein>
    <submittedName>
        <fullName evidence="2">Uncharacterized protein</fullName>
    </submittedName>
</protein>
<dbReference type="EMBL" id="LT554300">
    <property type="protein sequence ID" value="SAM03792.1"/>
    <property type="molecule type" value="Genomic_DNA"/>
</dbReference>
<dbReference type="SUPFAM" id="SSF54495">
    <property type="entry name" value="UBC-like"/>
    <property type="match status" value="1"/>
</dbReference>
<dbReference type="Proteomes" id="UP000078561">
    <property type="component" value="Unassembled WGS sequence"/>
</dbReference>
<evidence type="ECO:0000313" key="2">
    <source>
        <dbReference type="EMBL" id="SAM03792.1"/>
    </source>
</evidence>
<dbReference type="OrthoDB" id="406833at2759"/>
<gene>
    <name evidence="2" type="primary">ABSGL_09646.1 scaffold 11583</name>
</gene>
<evidence type="ECO:0000313" key="3">
    <source>
        <dbReference type="Proteomes" id="UP000078561"/>
    </source>
</evidence>
<sequence length="491" mass="56359">MNNNMEQKPSLMEPNQIKKTMTHEDDTELTGILNLWRKFTFKNESLSAESCHHPFLYQHHNHQQEDEPVIKTKQMMIYLKSPYALSGGVMEGTIIITPVPDIQIMQLELILHGIESMYANARFVFDPAHYSTSTHAHHFLHLLILSSQHPQDPLGPTSLEEDTVMPFQFQLPLDLGSTYKDKKGSVQYTLQCHARVQKAERTEIWHTERSLQVHQNVRSLKLTDPPSLYHPIRERRRIWERVGEATPSYVDLVMSLSRSIWTSGSSLYVSMIMENMSVHKMKDLSSSFTYASPRVSPSGTLLALAPSQKFEISVQELDLVCPASPCRRRHKRFYGFLSMKKKKKDSRFATTSIDIMAKALFTKRLTKELRDLNTNPIEGVKIEEADDFKRWRLQLTGAPGTIYEFRFTPSYPLESPEVLFIRPHIPTHPHVSIDHPNGKQLTPCVILGILERPYLLEYLIQRLVTCPDGGPSLPLHPVHAFKCDKERIATG</sequence>
<accession>A0A163TDJ0</accession>
<dbReference type="STRING" id="4829.A0A163TDJ0"/>
<dbReference type="Gene3D" id="2.60.40.640">
    <property type="match status" value="1"/>
</dbReference>
<keyword evidence="3" id="KW-1185">Reference proteome</keyword>